<proteinExistence type="predicted"/>
<feature type="signal peptide" evidence="2">
    <location>
        <begin position="1"/>
        <end position="21"/>
    </location>
</feature>
<evidence type="ECO:0000256" key="1">
    <source>
        <dbReference type="SAM" id="MobiDB-lite"/>
    </source>
</evidence>
<sequence length="202" mass="22283">MSAGVCWLQKRLGLVWWGVGGAPCAPRTVTQVTEGYNNGPPIHEVKHQGNGKQHGQTLSSPSKQGKEDRRAVGWVPGNVVHTHTHTHTPSTMLLLAVMLMLAARLGETYPPGSLRYTPYSEDEGPEQAAMRVLREMNRASTSAPPSSGLSASLPLVLTNPLLRADLPRGPQWWYPQMPHPQSKKRQNLSSYNWNSFGLRYGK</sequence>
<dbReference type="EMBL" id="JAFDVH010000005">
    <property type="protein sequence ID" value="KAG7477746.1"/>
    <property type="molecule type" value="Genomic_DNA"/>
</dbReference>
<protein>
    <recommendedName>
        <fullName evidence="5">Kisspeptin</fullName>
    </recommendedName>
</protein>
<comment type="caution">
    <text evidence="3">The sequence shown here is derived from an EMBL/GenBank/DDBJ whole genome shotgun (WGS) entry which is preliminary data.</text>
</comment>
<organism evidence="3 4">
    <name type="scientific">Megalops atlanticus</name>
    <name type="common">Tarpon</name>
    <name type="synonym">Clupea gigantea</name>
    <dbReference type="NCBI Taxonomy" id="7932"/>
    <lineage>
        <taxon>Eukaryota</taxon>
        <taxon>Metazoa</taxon>
        <taxon>Chordata</taxon>
        <taxon>Craniata</taxon>
        <taxon>Vertebrata</taxon>
        <taxon>Euteleostomi</taxon>
        <taxon>Actinopterygii</taxon>
        <taxon>Neopterygii</taxon>
        <taxon>Teleostei</taxon>
        <taxon>Elopiformes</taxon>
        <taxon>Megalopidae</taxon>
        <taxon>Megalops</taxon>
    </lineage>
</organism>
<dbReference type="OrthoDB" id="9899812at2759"/>
<keyword evidence="2" id="KW-0732">Signal</keyword>
<evidence type="ECO:0000256" key="2">
    <source>
        <dbReference type="SAM" id="SignalP"/>
    </source>
</evidence>
<reference evidence="3" key="1">
    <citation type="submission" date="2021-01" db="EMBL/GenBank/DDBJ databases">
        <authorList>
            <person name="Zahm M."/>
            <person name="Roques C."/>
            <person name="Cabau C."/>
            <person name="Klopp C."/>
            <person name="Donnadieu C."/>
            <person name="Jouanno E."/>
            <person name="Lampietro C."/>
            <person name="Louis A."/>
            <person name="Herpin A."/>
            <person name="Echchiki A."/>
            <person name="Berthelot C."/>
            <person name="Parey E."/>
            <person name="Roest-Crollius H."/>
            <person name="Braasch I."/>
            <person name="Postlethwait J."/>
            <person name="Bobe J."/>
            <person name="Montfort J."/>
            <person name="Bouchez O."/>
            <person name="Begum T."/>
            <person name="Mejri S."/>
            <person name="Adams A."/>
            <person name="Chen W.-J."/>
            <person name="Guiguen Y."/>
        </authorList>
    </citation>
    <scope>NUCLEOTIDE SEQUENCE</scope>
    <source>
        <strain evidence="3">YG-15Mar2019-1</strain>
        <tissue evidence="3">Brain</tissue>
    </source>
</reference>
<evidence type="ECO:0008006" key="5">
    <source>
        <dbReference type="Google" id="ProtNLM"/>
    </source>
</evidence>
<evidence type="ECO:0000313" key="3">
    <source>
        <dbReference type="EMBL" id="KAG7477746.1"/>
    </source>
</evidence>
<dbReference type="AlphaFoldDB" id="A0A9D3Q859"/>
<name>A0A9D3Q859_MEGAT</name>
<dbReference type="Pfam" id="PF15152">
    <property type="entry name" value="Kisspeptin"/>
    <property type="match status" value="1"/>
</dbReference>
<evidence type="ECO:0000313" key="4">
    <source>
        <dbReference type="Proteomes" id="UP001046870"/>
    </source>
</evidence>
<dbReference type="InterPro" id="IPR020207">
    <property type="entry name" value="Metastasis-suppressor_KiSS-1"/>
</dbReference>
<keyword evidence="4" id="KW-1185">Reference proteome</keyword>
<feature type="chain" id="PRO_5038997191" description="Kisspeptin" evidence="2">
    <location>
        <begin position="22"/>
        <end position="202"/>
    </location>
</feature>
<gene>
    <name evidence="3" type="ORF">MATL_G00072840</name>
</gene>
<accession>A0A9D3Q859</accession>
<dbReference type="Proteomes" id="UP001046870">
    <property type="component" value="Chromosome 5"/>
</dbReference>
<feature type="compositionally biased region" description="Polar residues" evidence="1">
    <location>
        <begin position="50"/>
        <end position="63"/>
    </location>
</feature>
<feature type="region of interest" description="Disordered" evidence="1">
    <location>
        <begin position="38"/>
        <end position="69"/>
    </location>
</feature>